<organism evidence="1 2">
    <name type="scientific">Gigaspora margarita</name>
    <dbReference type="NCBI Taxonomy" id="4874"/>
    <lineage>
        <taxon>Eukaryota</taxon>
        <taxon>Fungi</taxon>
        <taxon>Fungi incertae sedis</taxon>
        <taxon>Mucoromycota</taxon>
        <taxon>Glomeromycotina</taxon>
        <taxon>Glomeromycetes</taxon>
        <taxon>Diversisporales</taxon>
        <taxon>Gigasporaceae</taxon>
        <taxon>Gigaspora</taxon>
    </lineage>
</organism>
<gene>
    <name evidence="1" type="ORF">GMARGA_LOCUS23026</name>
</gene>
<comment type="caution">
    <text evidence="1">The sequence shown here is derived from an EMBL/GenBank/DDBJ whole genome shotgun (WGS) entry which is preliminary data.</text>
</comment>
<dbReference type="InterPro" id="IPR012337">
    <property type="entry name" value="RNaseH-like_sf"/>
</dbReference>
<feature type="non-terminal residue" evidence="1">
    <location>
        <position position="239"/>
    </location>
</feature>
<accession>A0ABN7VUY2</accession>
<proteinExistence type="predicted"/>
<evidence type="ECO:0000313" key="1">
    <source>
        <dbReference type="EMBL" id="CAG8800699.1"/>
    </source>
</evidence>
<dbReference type="SUPFAM" id="SSF53098">
    <property type="entry name" value="Ribonuclease H-like"/>
    <property type="match status" value="1"/>
</dbReference>
<keyword evidence="2" id="KW-1185">Reference proteome</keyword>
<evidence type="ECO:0000313" key="2">
    <source>
        <dbReference type="Proteomes" id="UP000789901"/>
    </source>
</evidence>
<name>A0ABN7VUY2_GIGMA</name>
<sequence length="239" mass="27427">MLGEKKDDKVWKDVNKGDNLEQGFYKANCSWCTTSWSRGRPYDMKVHLARYCDNAPNDIKIKWQDYLAEETSKTNSLRKSVKQLNITIHYQQITPISDTKPMNLINQFLKHECVVASCNSVLEFFNRSHIANSHYKEQMVAIKIKGGAIQLYTKTRWGSLYTTTDSIIRSKPVFDWLLENCTEIISNNNVFGLLQNEEFYSKCHQIASILKPVKELTNILEACNADLAGCFIGLTRLAT</sequence>
<reference evidence="1 2" key="1">
    <citation type="submission" date="2021-06" db="EMBL/GenBank/DDBJ databases">
        <authorList>
            <person name="Kallberg Y."/>
            <person name="Tangrot J."/>
            <person name="Rosling A."/>
        </authorList>
    </citation>
    <scope>NUCLEOTIDE SEQUENCE [LARGE SCALE GENOMIC DNA]</scope>
    <source>
        <strain evidence="1 2">120-4 pot B 10/14</strain>
    </source>
</reference>
<dbReference type="Proteomes" id="UP000789901">
    <property type="component" value="Unassembled WGS sequence"/>
</dbReference>
<dbReference type="EMBL" id="CAJVQB010022934">
    <property type="protein sequence ID" value="CAG8800699.1"/>
    <property type="molecule type" value="Genomic_DNA"/>
</dbReference>
<protein>
    <submittedName>
        <fullName evidence="1">27365_t:CDS:1</fullName>
    </submittedName>
</protein>